<dbReference type="HAMAP" id="MF_02233">
    <property type="entry name" value="UbiV"/>
    <property type="match status" value="1"/>
</dbReference>
<feature type="binding site" evidence="1">
    <location>
        <position position="44"/>
    </location>
    <ligand>
        <name>[4Fe-4S] cluster</name>
        <dbReference type="ChEBI" id="CHEBI:49883"/>
    </ligand>
</feature>
<comment type="similarity">
    <text evidence="1">Belongs to the peptidase U32 family. UbiV subfamily.</text>
</comment>
<comment type="pathway">
    <text evidence="1">Cofactor biosynthesis; ubiquinone biosynthesis.</text>
</comment>
<dbReference type="GO" id="GO:0006744">
    <property type="term" value="P:ubiquinone biosynthetic process"/>
    <property type="evidence" value="ECO:0007669"/>
    <property type="project" value="UniProtKB-UniRule"/>
</dbReference>
<dbReference type="Proteomes" id="UP000645257">
    <property type="component" value="Unassembled WGS sequence"/>
</dbReference>
<dbReference type="Pfam" id="PF01136">
    <property type="entry name" value="Peptidase_U32"/>
    <property type="match status" value="1"/>
</dbReference>
<dbReference type="InterPro" id="IPR051454">
    <property type="entry name" value="RNA/ubiquinone_mod_enzymes"/>
</dbReference>
<keyword evidence="3" id="KW-1185">Reference proteome</keyword>
<keyword evidence="1" id="KW-0408">Iron</keyword>
<organism evidence="2 3">
    <name type="scientific">Paludibacterium paludis</name>
    <dbReference type="NCBI Taxonomy" id="1225769"/>
    <lineage>
        <taxon>Bacteria</taxon>
        <taxon>Pseudomonadati</taxon>
        <taxon>Pseudomonadota</taxon>
        <taxon>Betaproteobacteria</taxon>
        <taxon>Neisseriales</taxon>
        <taxon>Chromobacteriaceae</taxon>
        <taxon>Paludibacterium</taxon>
    </lineage>
</organism>
<dbReference type="InterPro" id="IPR001539">
    <property type="entry name" value="Peptidase_U32"/>
</dbReference>
<sequence>MTPTQTKLSLGPLLFLWPRDTVMHFYAEAAELPVDTLYLGESVCSRRQQLRTRDWIDLARDLAGTGKEILLSSQTLMESDSDMKRLNQLADNGDIRLEANDLGAVDLMRERGLPFVAGPHLNIYNGDTLALMKRLGAFRWIPPVEMSRAMLEAVLAAGVQIETELFAWGRLPLAFSARCFTARHYNLDKDSCEFRCIDHPDGMLLETRESESFLAINGIQTLSAGCHSVLDDIVKGQVPRVDRLRISPQSEGTGDVVRAFRAALDGETPVTPAAPGPLVNGYWHGQPGIAGQKEALHAHS</sequence>
<evidence type="ECO:0000313" key="3">
    <source>
        <dbReference type="Proteomes" id="UP000645257"/>
    </source>
</evidence>
<accession>A0A918UBW0</accession>
<feature type="binding site" evidence="1">
    <location>
        <position position="179"/>
    </location>
    <ligand>
        <name>[4Fe-4S] cluster</name>
        <dbReference type="ChEBI" id="CHEBI:49883"/>
    </ligand>
</feature>
<dbReference type="GO" id="GO:0046872">
    <property type="term" value="F:metal ion binding"/>
    <property type="evidence" value="ECO:0007669"/>
    <property type="project" value="UniProtKB-KW"/>
</dbReference>
<dbReference type="GO" id="GO:0051539">
    <property type="term" value="F:4 iron, 4 sulfur cluster binding"/>
    <property type="evidence" value="ECO:0007669"/>
    <property type="project" value="UniProtKB-UniRule"/>
</dbReference>
<name>A0A918UBW0_9NEIS</name>
<dbReference type="AlphaFoldDB" id="A0A918UBW0"/>
<comment type="subunit">
    <text evidence="1">Forms a heterodimer with UbiU.</text>
</comment>
<dbReference type="PANTHER" id="PTHR30217:SF11">
    <property type="entry name" value="UBIQUINONE BIOSYNTHESIS PROTEIN UBIV"/>
    <property type="match status" value="1"/>
</dbReference>
<dbReference type="InterPro" id="IPR043693">
    <property type="entry name" value="UbiV"/>
</dbReference>
<feature type="binding site" evidence="1">
    <location>
        <position position="192"/>
    </location>
    <ligand>
        <name>[4Fe-4S] cluster</name>
        <dbReference type="ChEBI" id="CHEBI:49883"/>
    </ligand>
</feature>
<feature type="binding site" evidence="1">
    <location>
        <position position="196"/>
    </location>
    <ligand>
        <name>[4Fe-4S] cluster</name>
        <dbReference type="ChEBI" id="CHEBI:49883"/>
    </ligand>
</feature>
<dbReference type="EMBL" id="BMYX01000025">
    <property type="protein sequence ID" value="GGY27747.1"/>
    <property type="molecule type" value="Genomic_DNA"/>
</dbReference>
<comment type="function">
    <text evidence="1">Required for O(2)-independent ubiquinone (coenzyme Q) biosynthesis. Together with UbiU, is essential for the C6-hydroxylation reaction in the oxygen-independent ubiquinone biosynthesis pathway.</text>
</comment>
<dbReference type="RefSeq" id="WP_189536540.1">
    <property type="nucleotide sequence ID" value="NZ_BMYX01000025.1"/>
</dbReference>
<comment type="caution">
    <text evidence="2">The sequence shown here is derived from an EMBL/GenBank/DDBJ whole genome shotgun (WGS) entry which is preliminary data.</text>
</comment>
<reference evidence="2" key="1">
    <citation type="journal article" date="2014" name="Int. J. Syst. Evol. Microbiol.">
        <title>Complete genome sequence of Corynebacterium casei LMG S-19264T (=DSM 44701T), isolated from a smear-ripened cheese.</title>
        <authorList>
            <consortium name="US DOE Joint Genome Institute (JGI-PGF)"/>
            <person name="Walter F."/>
            <person name="Albersmeier A."/>
            <person name="Kalinowski J."/>
            <person name="Ruckert C."/>
        </authorList>
    </citation>
    <scope>NUCLEOTIDE SEQUENCE</scope>
    <source>
        <strain evidence="2">KCTC 32182</strain>
    </source>
</reference>
<dbReference type="PANTHER" id="PTHR30217">
    <property type="entry name" value="PEPTIDASE U32 FAMILY"/>
    <property type="match status" value="1"/>
</dbReference>
<reference evidence="2" key="2">
    <citation type="submission" date="2020-09" db="EMBL/GenBank/DDBJ databases">
        <authorList>
            <person name="Sun Q."/>
            <person name="Kim S."/>
        </authorList>
    </citation>
    <scope>NUCLEOTIDE SEQUENCE</scope>
    <source>
        <strain evidence="2">KCTC 32182</strain>
    </source>
</reference>
<dbReference type="NCBIfam" id="NF011991">
    <property type="entry name" value="PRK15447.1"/>
    <property type="match status" value="1"/>
</dbReference>
<gene>
    <name evidence="1" type="primary">ubiV</name>
    <name evidence="2" type="ORF">GCM10011289_33870</name>
</gene>
<evidence type="ECO:0000313" key="2">
    <source>
        <dbReference type="EMBL" id="GGY27747.1"/>
    </source>
</evidence>
<keyword evidence="1" id="KW-0004">4Fe-4S</keyword>
<protein>
    <recommendedName>
        <fullName evidence="1">Ubiquinone biosynthesis protein UbiV</fullName>
    </recommendedName>
</protein>
<keyword evidence="1" id="KW-0479">Metal-binding</keyword>
<keyword evidence="1" id="KW-0831">Ubiquinone biosynthesis</keyword>
<evidence type="ECO:0000256" key="1">
    <source>
        <dbReference type="HAMAP-Rule" id="MF_02233"/>
    </source>
</evidence>
<proteinExistence type="inferred from homology"/>
<comment type="cofactor">
    <cofactor evidence="1">
        <name>[4Fe-4S] cluster</name>
        <dbReference type="ChEBI" id="CHEBI:49883"/>
    </cofactor>
</comment>
<keyword evidence="1" id="KW-0411">Iron-sulfur</keyword>